<keyword evidence="2 5" id="KW-0812">Transmembrane</keyword>
<evidence type="ECO:0000313" key="8">
    <source>
        <dbReference type="Proteomes" id="UP000187203"/>
    </source>
</evidence>
<evidence type="ECO:0000259" key="6">
    <source>
        <dbReference type="Pfam" id="PF00916"/>
    </source>
</evidence>
<organism evidence="7 8">
    <name type="scientific">Corchorus olitorius</name>
    <dbReference type="NCBI Taxonomy" id="93759"/>
    <lineage>
        <taxon>Eukaryota</taxon>
        <taxon>Viridiplantae</taxon>
        <taxon>Streptophyta</taxon>
        <taxon>Embryophyta</taxon>
        <taxon>Tracheophyta</taxon>
        <taxon>Spermatophyta</taxon>
        <taxon>Magnoliopsida</taxon>
        <taxon>eudicotyledons</taxon>
        <taxon>Gunneridae</taxon>
        <taxon>Pentapetalae</taxon>
        <taxon>rosids</taxon>
        <taxon>malvids</taxon>
        <taxon>Malvales</taxon>
        <taxon>Malvaceae</taxon>
        <taxon>Grewioideae</taxon>
        <taxon>Apeibeae</taxon>
        <taxon>Corchorus</taxon>
    </lineage>
</organism>
<reference evidence="8" key="1">
    <citation type="submission" date="2013-09" db="EMBL/GenBank/DDBJ databases">
        <title>Corchorus olitorius genome sequencing.</title>
        <authorList>
            <person name="Alam M."/>
            <person name="Haque M.S."/>
            <person name="Islam M.S."/>
            <person name="Emdad E.M."/>
            <person name="Islam M.M."/>
            <person name="Ahmed B."/>
            <person name="Halim A."/>
            <person name="Hossen Q.M.M."/>
            <person name="Hossain M.Z."/>
            <person name="Ahmed R."/>
            <person name="Khan M.M."/>
            <person name="Islam R."/>
            <person name="Rashid M.M."/>
            <person name="Khan S.A."/>
            <person name="Rahman M.S."/>
            <person name="Alam M."/>
            <person name="Yahiya A.S."/>
            <person name="Khan M.S."/>
            <person name="Azam M.S."/>
            <person name="Haque T."/>
            <person name="Lashkar M.Z.H."/>
            <person name="Akhand A.I."/>
            <person name="Morshed G."/>
            <person name="Roy S."/>
            <person name="Uddin K.S."/>
            <person name="Rabeya T."/>
            <person name="Hossain A.S."/>
            <person name="Chowdhury A."/>
            <person name="Snigdha A.R."/>
            <person name="Mortoza M.S."/>
            <person name="Matin S.A."/>
            <person name="Hoque S.M.E."/>
            <person name="Islam M.K."/>
            <person name="Roy D.K."/>
            <person name="Haider R."/>
            <person name="Moosa M.M."/>
            <person name="Elias S.M."/>
            <person name="Hasan A.M."/>
            <person name="Jahan S."/>
            <person name="Shafiuddin M."/>
            <person name="Mahmood N."/>
            <person name="Shommy N.S."/>
        </authorList>
    </citation>
    <scope>NUCLEOTIDE SEQUENCE [LARGE SCALE GENOMIC DNA]</scope>
    <source>
        <strain evidence="8">cv. O-4</strain>
    </source>
</reference>
<dbReference type="GO" id="GO:0016020">
    <property type="term" value="C:membrane"/>
    <property type="evidence" value="ECO:0007669"/>
    <property type="project" value="UniProtKB-SubCell"/>
</dbReference>
<proteinExistence type="predicted"/>
<dbReference type="AlphaFoldDB" id="A0A1R3GJ05"/>
<dbReference type="EMBL" id="AWUE01022458">
    <property type="protein sequence ID" value="OMO58068.1"/>
    <property type="molecule type" value="Genomic_DNA"/>
</dbReference>
<feature type="transmembrane region" description="Helical" evidence="5">
    <location>
        <begin position="152"/>
        <end position="174"/>
    </location>
</feature>
<feature type="transmembrane region" description="Helical" evidence="5">
    <location>
        <begin position="74"/>
        <end position="93"/>
    </location>
</feature>
<dbReference type="GO" id="GO:0008271">
    <property type="term" value="F:secondary active sulfate transmembrane transporter activity"/>
    <property type="evidence" value="ECO:0007669"/>
    <property type="project" value="InterPro"/>
</dbReference>
<dbReference type="PROSITE" id="PS01130">
    <property type="entry name" value="SLC26A"/>
    <property type="match status" value="1"/>
</dbReference>
<feature type="transmembrane region" description="Helical" evidence="5">
    <location>
        <begin position="113"/>
        <end position="140"/>
    </location>
</feature>
<feature type="domain" description="SLC26A/SulP transporter" evidence="6">
    <location>
        <begin position="72"/>
        <end position="174"/>
    </location>
</feature>
<comment type="caution">
    <text evidence="7">The sequence shown here is derived from an EMBL/GenBank/DDBJ whole genome shotgun (WGS) entry which is preliminary data.</text>
</comment>
<evidence type="ECO:0000256" key="3">
    <source>
        <dbReference type="ARBA" id="ARBA00022989"/>
    </source>
</evidence>
<evidence type="ECO:0000256" key="2">
    <source>
        <dbReference type="ARBA" id="ARBA00022692"/>
    </source>
</evidence>
<dbReference type="InterPro" id="IPR001902">
    <property type="entry name" value="SLC26A/SulP_fam"/>
</dbReference>
<dbReference type="Pfam" id="PF00916">
    <property type="entry name" value="Sulfate_transp"/>
    <property type="match status" value="1"/>
</dbReference>
<dbReference type="OrthoDB" id="288203at2759"/>
<dbReference type="Proteomes" id="UP000187203">
    <property type="component" value="Unassembled WGS sequence"/>
</dbReference>
<accession>A0A1R3GJ05</accession>
<dbReference type="STRING" id="93759.A0A1R3GJ05"/>
<evidence type="ECO:0000256" key="5">
    <source>
        <dbReference type="SAM" id="Phobius"/>
    </source>
</evidence>
<dbReference type="InterPro" id="IPR018045">
    <property type="entry name" value="S04_transporter_CS"/>
</dbReference>
<evidence type="ECO:0000313" key="7">
    <source>
        <dbReference type="EMBL" id="OMO58068.1"/>
    </source>
</evidence>
<protein>
    <submittedName>
        <fullName evidence="7">Sulfate/bicarbonate/oxalate exchanger and transporter sat-1</fullName>
    </submittedName>
</protein>
<comment type="subcellular location">
    <subcellularLocation>
        <location evidence="1">Membrane</location>
        <topology evidence="1">Multi-pass membrane protein</topology>
    </subcellularLocation>
</comment>
<keyword evidence="3 5" id="KW-1133">Transmembrane helix</keyword>
<gene>
    <name evidence="7" type="ORF">COLO4_34894</name>
</gene>
<dbReference type="PANTHER" id="PTHR11814">
    <property type="entry name" value="SULFATE TRANSPORTER"/>
    <property type="match status" value="1"/>
</dbReference>
<keyword evidence="4 5" id="KW-0472">Membrane</keyword>
<name>A0A1R3GJ05_9ROSI</name>
<keyword evidence="8" id="KW-1185">Reference proteome</keyword>
<evidence type="ECO:0000256" key="4">
    <source>
        <dbReference type="ARBA" id="ARBA00023136"/>
    </source>
</evidence>
<sequence>MTNSSDMTNNQVNFSAPRGFATTFKSDCKETFFPDDPFDNFKDGKPLVRAKKTLQYFVPCFEWLPKYNFKLFRYDLLAGITITSLAIPQGISYAKLGNVPPIVGLYSSFVPPFIYAIFGSSKHLAVGTVAACSLLIYETIGAKVDPKDDPALYLHLVFTATFFTGIVQSALGFLSGGGKVLLLV</sequence>
<evidence type="ECO:0000256" key="1">
    <source>
        <dbReference type="ARBA" id="ARBA00004141"/>
    </source>
</evidence>
<dbReference type="InterPro" id="IPR011547">
    <property type="entry name" value="SLC26A/SulP_dom"/>
</dbReference>